<keyword evidence="5 9" id="KW-0812">Transmembrane</keyword>
<protein>
    <submittedName>
        <fullName evidence="10">RnfABCDGE type electron transport complex subunit D</fullName>
    </submittedName>
</protein>
<feature type="transmembrane region" description="Helical" evidence="9">
    <location>
        <begin position="181"/>
        <end position="200"/>
    </location>
</feature>
<evidence type="ECO:0000313" key="10">
    <source>
        <dbReference type="EMBL" id="HIR40162.1"/>
    </source>
</evidence>
<keyword evidence="2" id="KW-0597">Phosphoprotein</keyword>
<evidence type="ECO:0000256" key="2">
    <source>
        <dbReference type="ARBA" id="ARBA00022553"/>
    </source>
</evidence>
<dbReference type="InterPro" id="IPR004338">
    <property type="entry name" value="NqrB/RnfD"/>
</dbReference>
<evidence type="ECO:0000256" key="7">
    <source>
        <dbReference type="ARBA" id="ARBA00022989"/>
    </source>
</evidence>
<evidence type="ECO:0000256" key="4">
    <source>
        <dbReference type="ARBA" id="ARBA00022643"/>
    </source>
</evidence>
<keyword evidence="3" id="KW-0285">Flavoprotein</keyword>
<keyword evidence="4" id="KW-0288">FMN</keyword>
<reference evidence="10" key="2">
    <citation type="journal article" date="2021" name="PeerJ">
        <title>Extensive microbial diversity within the chicken gut microbiome revealed by metagenomics and culture.</title>
        <authorList>
            <person name="Gilroy R."/>
            <person name="Ravi A."/>
            <person name="Getino M."/>
            <person name="Pursley I."/>
            <person name="Horton D.L."/>
            <person name="Alikhan N.F."/>
            <person name="Baker D."/>
            <person name="Gharbi K."/>
            <person name="Hall N."/>
            <person name="Watson M."/>
            <person name="Adriaenssens E.M."/>
            <person name="Foster-Nyarko E."/>
            <person name="Jarju S."/>
            <person name="Secka A."/>
            <person name="Antonio M."/>
            <person name="Oren A."/>
            <person name="Chaudhuri R.R."/>
            <person name="La Ragione R."/>
            <person name="Hildebrand F."/>
            <person name="Pallen M.J."/>
        </authorList>
    </citation>
    <scope>NUCLEOTIDE SEQUENCE</scope>
    <source>
        <strain evidence="10">ChiW25-3613</strain>
    </source>
</reference>
<feature type="transmembrane region" description="Helical" evidence="9">
    <location>
        <begin position="151"/>
        <end position="169"/>
    </location>
</feature>
<keyword evidence="8 9" id="KW-0472">Membrane</keyword>
<dbReference type="PANTHER" id="PTHR30578:SF0">
    <property type="entry name" value="ION-TRANSLOCATING OXIDOREDUCTASE COMPLEX SUBUNIT D"/>
    <property type="match status" value="1"/>
</dbReference>
<keyword evidence="7 9" id="KW-1133">Transmembrane helix</keyword>
<feature type="transmembrane region" description="Helical" evidence="9">
    <location>
        <begin position="234"/>
        <end position="260"/>
    </location>
</feature>
<proteinExistence type="predicted"/>
<evidence type="ECO:0000256" key="8">
    <source>
        <dbReference type="ARBA" id="ARBA00023136"/>
    </source>
</evidence>
<sequence length="381" mass="41230">MDNSIVISTSPHVKSRRTTRGIMLDVIIALLPAAICGIVYFLLDAFILEITCMAFAVLAEFVYFFIAKGGLNVRFANKDTKALVKKVKELKKSGQAFDGAAAQLKAKRAELRRAAFAKSGAVCKNWAIQFDFTSVVTGLILALILPPSVHWYEAAIGAVFAIVIVKMVFGGTGRNIANPAAVGRVFMMISFTAVTTYTAAHFGPIDGGTLASGSTYLTGGLMNGNPGAMSLLDLFLGTGLSGCIGETCKLALIVGYLYLVIRRVIKWWQPLLFLAVTGLMTVALNGDFAYFLPSILSGGVMFGGIFMMTDYVTSPKGLYAQIVYYAVGGLLVAVLRHFTHLEVTSFVIIIMNLIVPLLDNFIRRRPFGYVKEKKNKEGGDK</sequence>
<dbReference type="GO" id="GO:0005886">
    <property type="term" value="C:plasma membrane"/>
    <property type="evidence" value="ECO:0007669"/>
    <property type="project" value="TreeGrafter"/>
</dbReference>
<name>A0A9D1AGQ1_9FIRM</name>
<evidence type="ECO:0000256" key="3">
    <source>
        <dbReference type="ARBA" id="ARBA00022630"/>
    </source>
</evidence>
<dbReference type="EMBL" id="DVHB01000129">
    <property type="protein sequence ID" value="HIR40162.1"/>
    <property type="molecule type" value="Genomic_DNA"/>
</dbReference>
<evidence type="ECO:0000256" key="6">
    <source>
        <dbReference type="ARBA" id="ARBA00022967"/>
    </source>
</evidence>
<evidence type="ECO:0000256" key="1">
    <source>
        <dbReference type="ARBA" id="ARBA00022448"/>
    </source>
</evidence>
<feature type="transmembrane region" description="Helical" evidence="9">
    <location>
        <begin position="267"/>
        <end position="284"/>
    </location>
</feature>
<comment type="caution">
    <text evidence="10">The sequence shown here is derived from an EMBL/GenBank/DDBJ whole genome shotgun (WGS) entry which is preliminary data.</text>
</comment>
<dbReference type="Pfam" id="PF03116">
    <property type="entry name" value="NQR2_RnfD_RnfE"/>
    <property type="match status" value="2"/>
</dbReference>
<evidence type="ECO:0000256" key="9">
    <source>
        <dbReference type="SAM" id="Phobius"/>
    </source>
</evidence>
<keyword evidence="6" id="KW-1278">Translocase</keyword>
<feature type="transmembrane region" description="Helical" evidence="9">
    <location>
        <begin position="126"/>
        <end position="145"/>
    </location>
</feature>
<evidence type="ECO:0000313" key="11">
    <source>
        <dbReference type="Proteomes" id="UP000824179"/>
    </source>
</evidence>
<feature type="transmembrane region" description="Helical" evidence="9">
    <location>
        <begin position="318"/>
        <end position="338"/>
    </location>
</feature>
<organism evidence="10 11">
    <name type="scientific">Candidatus Coproplasma stercoripullorum</name>
    <dbReference type="NCBI Taxonomy" id="2840751"/>
    <lineage>
        <taxon>Bacteria</taxon>
        <taxon>Bacillati</taxon>
        <taxon>Bacillota</taxon>
        <taxon>Clostridia</taxon>
        <taxon>Eubacteriales</taxon>
        <taxon>Candidatus Coproplasma</taxon>
    </lineage>
</organism>
<dbReference type="GO" id="GO:0055085">
    <property type="term" value="P:transmembrane transport"/>
    <property type="evidence" value="ECO:0007669"/>
    <property type="project" value="InterPro"/>
</dbReference>
<dbReference type="AlphaFoldDB" id="A0A9D1AGQ1"/>
<reference evidence="10" key="1">
    <citation type="submission" date="2020-10" db="EMBL/GenBank/DDBJ databases">
        <authorList>
            <person name="Gilroy R."/>
        </authorList>
    </citation>
    <scope>NUCLEOTIDE SEQUENCE</scope>
    <source>
        <strain evidence="10">ChiW25-3613</strain>
    </source>
</reference>
<dbReference type="Proteomes" id="UP000824179">
    <property type="component" value="Unassembled WGS sequence"/>
</dbReference>
<evidence type="ECO:0000256" key="5">
    <source>
        <dbReference type="ARBA" id="ARBA00022692"/>
    </source>
</evidence>
<feature type="transmembrane region" description="Helical" evidence="9">
    <location>
        <begin position="344"/>
        <end position="362"/>
    </location>
</feature>
<dbReference type="PANTHER" id="PTHR30578">
    <property type="entry name" value="ELECTRON TRANSPORT COMPLEX PROTEIN RNFD"/>
    <property type="match status" value="1"/>
</dbReference>
<accession>A0A9D1AGQ1</accession>
<gene>
    <name evidence="10" type="ORF">IAB90_07265</name>
</gene>
<feature type="transmembrane region" description="Helical" evidence="9">
    <location>
        <begin position="21"/>
        <end position="40"/>
    </location>
</feature>
<feature type="transmembrane region" description="Helical" evidence="9">
    <location>
        <begin position="46"/>
        <end position="66"/>
    </location>
</feature>
<keyword evidence="1" id="KW-0813">Transport</keyword>
<feature type="transmembrane region" description="Helical" evidence="9">
    <location>
        <begin position="290"/>
        <end position="311"/>
    </location>
</feature>